<keyword evidence="4" id="KW-1185">Reference proteome</keyword>
<dbReference type="PANTHER" id="PTHR46512">
    <property type="entry name" value="PEPTIDYLPROLYL ISOMERASE"/>
    <property type="match status" value="1"/>
</dbReference>
<keyword evidence="1" id="KW-0802">TPR repeat</keyword>
<accession>A0AAU9IRC6</accession>
<dbReference type="InterPro" id="IPR050754">
    <property type="entry name" value="FKBP4/5/8-like"/>
</dbReference>
<evidence type="ECO:0000256" key="2">
    <source>
        <dbReference type="SAM" id="Coils"/>
    </source>
</evidence>
<dbReference type="InterPro" id="IPR019734">
    <property type="entry name" value="TPR_rpt"/>
</dbReference>
<gene>
    <name evidence="3" type="ORF">BSTOLATCC_MIC15731</name>
</gene>
<sequence length="434" mass="50700">MSGCPFFTLAPSKGTIKSPFAINKTHRVDDPSCFQFTQDYSKPYISPYIDAFARYKPEKFPCFYNLPFYLQNSLFHHTFISRHRKTEFTNKVMIANELRESGNKNFHKGHYFKAFLCYDHCLGLFSWIEMESQEDDENLKIIQNPEEDQLNEKSRIGMISQVLLNMAAALIKLRNFKEALDVLKEAILISPKNQKNNGMRAICRAANKESDISALQLALDDANKAAGKFAEYRTVIDYINEILREKYQEECQFYKNFFKNVKEYSGTRPNTDYEFEHTVIKKLECKYQNMLIYYRESDILGKVEDEHREVVKVCSKMNWISNLSLNSPSVLMSKHAEAVGLDISDISIDNAFEGVKRLEIVKSFKEGKYNQRLLYQSIQETMEEFERNPKKEEIEEDEGCFTWEKGLIMFLICAILIYIFSTPSKSITRFSNNF</sequence>
<proteinExistence type="predicted"/>
<dbReference type="AlphaFoldDB" id="A0AAU9IRC6"/>
<dbReference type="SMART" id="SM00028">
    <property type="entry name" value="TPR"/>
    <property type="match status" value="1"/>
</dbReference>
<evidence type="ECO:0000313" key="4">
    <source>
        <dbReference type="Proteomes" id="UP001162131"/>
    </source>
</evidence>
<dbReference type="PROSITE" id="PS50005">
    <property type="entry name" value="TPR"/>
    <property type="match status" value="1"/>
</dbReference>
<comment type="caution">
    <text evidence="3">The sequence shown here is derived from an EMBL/GenBank/DDBJ whole genome shotgun (WGS) entry which is preliminary data.</text>
</comment>
<feature type="coiled-coil region" evidence="2">
    <location>
        <begin position="166"/>
        <end position="225"/>
    </location>
</feature>
<name>A0AAU9IRC6_9CILI</name>
<keyword evidence="2" id="KW-0175">Coiled coil</keyword>
<dbReference type="EMBL" id="CAJZBQ010000015">
    <property type="protein sequence ID" value="CAG9316296.1"/>
    <property type="molecule type" value="Genomic_DNA"/>
</dbReference>
<dbReference type="InterPro" id="IPR011990">
    <property type="entry name" value="TPR-like_helical_dom_sf"/>
</dbReference>
<protein>
    <submittedName>
        <fullName evidence="3">Uncharacterized protein</fullName>
    </submittedName>
</protein>
<dbReference type="Gene3D" id="1.25.40.10">
    <property type="entry name" value="Tetratricopeptide repeat domain"/>
    <property type="match status" value="1"/>
</dbReference>
<reference evidence="3" key="1">
    <citation type="submission" date="2021-09" db="EMBL/GenBank/DDBJ databases">
        <authorList>
            <consortium name="AG Swart"/>
            <person name="Singh M."/>
            <person name="Singh A."/>
            <person name="Seah K."/>
            <person name="Emmerich C."/>
        </authorList>
    </citation>
    <scope>NUCLEOTIDE SEQUENCE</scope>
    <source>
        <strain evidence="3">ATCC30299</strain>
    </source>
</reference>
<dbReference type="SUPFAM" id="SSF48452">
    <property type="entry name" value="TPR-like"/>
    <property type="match status" value="1"/>
</dbReference>
<feature type="repeat" description="TPR" evidence="1">
    <location>
        <begin position="160"/>
        <end position="193"/>
    </location>
</feature>
<evidence type="ECO:0000256" key="1">
    <source>
        <dbReference type="PROSITE-ProRule" id="PRU00339"/>
    </source>
</evidence>
<dbReference type="Proteomes" id="UP001162131">
    <property type="component" value="Unassembled WGS sequence"/>
</dbReference>
<organism evidence="3 4">
    <name type="scientific">Blepharisma stoltei</name>
    <dbReference type="NCBI Taxonomy" id="1481888"/>
    <lineage>
        <taxon>Eukaryota</taxon>
        <taxon>Sar</taxon>
        <taxon>Alveolata</taxon>
        <taxon>Ciliophora</taxon>
        <taxon>Postciliodesmatophora</taxon>
        <taxon>Heterotrichea</taxon>
        <taxon>Heterotrichida</taxon>
        <taxon>Blepharismidae</taxon>
        <taxon>Blepharisma</taxon>
    </lineage>
</organism>
<evidence type="ECO:0000313" key="3">
    <source>
        <dbReference type="EMBL" id="CAG9316296.1"/>
    </source>
</evidence>